<dbReference type="Proteomes" id="UP000772434">
    <property type="component" value="Unassembled WGS sequence"/>
</dbReference>
<dbReference type="AlphaFoldDB" id="A0A9P5U972"/>
<name>A0A9P5U972_9AGAR</name>
<gene>
    <name evidence="1" type="ORF">BDP27DRAFT_1220545</name>
</gene>
<proteinExistence type="predicted"/>
<reference evidence="1" key="1">
    <citation type="submission" date="2020-11" db="EMBL/GenBank/DDBJ databases">
        <authorList>
            <consortium name="DOE Joint Genome Institute"/>
            <person name="Ahrendt S."/>
            <person name="Riley R."/>
            <person name="Andreopoulos W."/>
            <person name="Labutti K."/>
            <person name="Pangilinan J."/>
            <person name="Ruiz-Duenas F.J."/>
            <person name="Barrasa J.M."/>
            <person name="Sanchez-Garcia M."/>
            <person name="Camarero S."/>
            <person name="Miyauchi S."/>
            <person name="Serrano A."/>
            <person name="Linde D."/>
            <person name="Babiker R."/>
            <person name="Drula E."/>
            <person name="Ayuso-Fernandez I."/>
            <person name="Pacheco R."/>
            <person name="Padilla G."/>
            <person name="Ferreira P."/>
            <person name="Barriuso J."/>
            <person name="Kellner H."/>
            <person name="Castanera R."/>
            <person name="Alfaro M."/>
            <person name="Ramirez L."/>
            <person name="Pisabarro A.G."/>
            <person name="Kuo A."/>
            <person name="Tritt A."/>
            <person name="Lipzen A."/>
            <person name="He G."/>
            <person name="Yan M."/>
            <person name="Ng V."/>
            <person name="Cullen D."/>
            <person name="Martin F."/>
            <person name="Rosso M.-N."/>
            <person name="Henrissat B."/>
            <person name="Hibbett D."/>
            <person name="Martinez A.T."/>
            <person name="Grigoriev I.V."/>
        </authorList>
    </citation>
    <scope>NUCLEOTIDE SEQUENCE</scope>
    <source>
        <strain evidence="1">AH 40177</strain>
    </source>
</reference>
<evidence type="ECO:0000313" key="1">
    <source>
        <dbReference type="EMBL" id="KAF9070652.1"/>
    </source>
</evidence>
<organism evidence="1 2">
    <name type="scientific">Rhodocollybia butyracea</name>
    <dbReference type="NCBI Taxonomy" id="206335"/>
    <lineage>
        <taxon>Eukaryota</taxon>
        <taxon>Fungi</taxon>
        <taxon>Dikarya</taxon>
        <taxon>Basidiomycota</taxon>
        <taxon>Agaricomycotina</taxon>
        <taxon>Agaricomycetes</taxon>
        <taxon>Agaricomycetidae</taxon>
        <taxon>Agaricales</taxon>
        <taxon>Marasmiineae</taxon>
        <taxon>Omphalotaceae</taxon>
        <taxon>Rhodocollybia</taxon>
    </lineage>
</organism>
<dbReference type="EMBL" id="JADNRY010000039">
    <property type="protein sequence ID" value="KAF9070652.1"/>
    <property type="molecule type" value="Genomic_DNA"/>
</dbReference>
<protein>
    <recommendedName>
        <fullName evidence="3">Gag protein</fullName>
    </recommendedName>
</protein>
<evidence type="ECO:0000313" key="2">
    <source>
        <dbReference type="Proteomes" id="UP000772434"/>
    </source>
</evidence>
<sequence>MSTSNNSNNSRSNREPDWKRFTLTSIKENADRSNNFLEFKHKASIKLKAWKLWKYIGGDEYKPPVIPELVPSQRIQGRDNSGNIVDVTLQGNNAEVAIAERLHAEWLENDRLLLSLINEAVPYQKSYVLQKCHTSHDAWNALCREYEPNNSLIAMNFNQQISTFSCQPGADPAEWLQVMLELYGKLCAADSTLMSDSEFAKILITHMSKDEKWRYTRDYLRTQLQLAQQTGVPLTSSTVVSVLRSEHIDRGLAPEIKAMHTLIQSASISSGDNLAVPSIQLAQTNVAGPSRPNRSAQLHTTLVNAPLDRSARILTVRFLPVTPKKIAFHMEGVK</sequence>
<comment type="caution">
    <text evidence="1">The sequence shown here is derived from an EMBL/GenBank/DDBJ whole genome shotgun (WGS) entry which is preliminary data.</text>
</comment>
<keyword evidence="2" id="KW-1185">Reference proteome</keyword>
<accession>A0A9P5U972</accession>
<dbReference type="Pfam" id="PF14223">
    <property type="entry name" value="Retrotran_gag_2"/>
    <property type="match status" value="1"/>
</dbReference>
<evidence type="ECO:0008006" key="3">
    <source>
        <dbReference type="Google" id="ProtNLM"/>
    </source>
</evidence>